<dbReference type="HOGENOM" id="CLU_000445_90_8_6"/>
<dbReference type="PANTHER" id="PTHR45566:SF2">
    <property type="entry name" value="NARL SUBFAMILY"/>
    <property type="match status" value="1"/>
</dbReference>
<dbReference type="eggNOG" id="COG2197">
    <property type="taxonomic scope" value="Bacteria"/>
</dbReference>
<evidence type="ECO:0000259" key="5">
    <source>
        <dbReference type="PROSITE" id="PS50110"/>
    </source>
</evidence>
<dbReference type="SUPFAM" id="SSF46894">
    <property type="entry name" value="C-terminal effector domain of the bipartite response regulators"/>
    <property type="match status" value="1"/>
</dbReference>
<name>F6CUY0_MARPP</name>
<evidence type="ECO:0000313" key="7">
    <source>
        <dbReference type="Proteomes" id="UP000009230"/>
    </source>
</evidence>
<dbReference type="GO" id="GO:0003677">
    <property type="term" value="F:DNA binding"/>
    <property type="evidence" value="ECO:0007669"/>
    <property type="project" value="UniProtKB-KW"/>
</dbReference>
<organism evidence="6 7">
    <name type="scientific">Marinomonas posidonica (strain CECT 7376 / NCIMB 14433 / IVIA-Po-181)</name>
    <dbReference type="NCBI Taxonomy" id="491952"/>
    <lineage>
        <taxon>Bacteria</taxon>
        <taxon>Pseudomonadati</taxon>
        <taxon>Pseudomonadota</taxon>
        <taxon>Gammaproteobacteria</taxon>
        <taxon>Oceanospirillales</taxon>
        <taxon>Oceanospirillaceae</taxon>
        <taxon>Marinomonas</taxon>
    </lineage>
</organism>
<dbReference type="STRING" id="491952.Mar181_2270"/>
<dbReference type="InterPro" id="IPR036388">
    <property type="entry name" value="WH-like_DNA-bd_sf"/>
</dbReference>
<dbReference type="PROSITE" id="PS50110">
    <property type="entry name" value="RESPONSE_REGULATORY"/>
    <property type="match status" value="1"/>
</dbReference>
<dbReference type="SUPFAM" id="SSF52172">
    <property type="entry name" value="CheY-like"/>
    <property type="match status" value="1"/>
</dbReference>
<keyword evidence="2" id="KW-0238">DNA-binding</keyword>
<dbReference type="InterPro" id="IPR016032">
    <property type="entry name" value="Sig_transdc_resp-reg_C-effctor"/>
</dbReference>
<feature type="domain" description="HTH luxR-type" evidence="4">
    <location>
        <begin position="134"/>
        <end position="199"/>
    </location>
</feature>
<reference evidence="6 7" key="1">
    <citation type="journal article" date="2012" name="Stand. Genomic Sci.">
        <title>Complete genome sequence of Marinomonas posidonica type strain (IVIA-Po-181(T)).</title>
        <authorList>
            <person name="Lucas-Elio P."/>
            <person name="Goodwin L."/>
            <person name="Woyke T."/>
            <person name="Pitluck S."/>
            <person name="Nolan M."/>
            <person name="Kyrpides N.C."/>
            <person name="Detter J.C."/>
            <person name="Copeland A."/>
            <person name="Lu M."/>
            <person name="Bruce D."/>
            <person name="Detter C."/>
            <person name="Tapia R."/>
            <person name="Han S."/>
            <person name="Land M.L."/>
            <person name="Ivanova N."/>
            <person name="Mikhailova N."/>
            <person name="Johnston A.W."/>
            <person name="Sanchez-Amat A."/>
        </authorList>
    </citation>
    <scope>NUCLEOTIDE SEQUENCE [LARGE SCALE GENOMIC DNA]</scope>
    <source>
        <strain evidence="7">CECT 7376 / NCIMB 14433 / IVIA-Po-181</strain>
    </source>
</reference>
<dbReference type="Gene3D" id="1.10.10.10">
    <property type="entry name" value="Winged helix-like DNA-binding domain superfamily/Winged helix DNA-binding domain"/>
    <property type="match status" value="1"/>
</dbReference>
<protein>
    <submittedName>
        <fullName evidence="6">Two component transcriptional regulator, LuxR family</fullName>
    </submittedName>
</protein>
<evidence type="ECO:0000313" key="6">
    <source>
        <dbReference type="EMBL" id="AEF55306.1"/>
    </source>
</evidence>
<feature type="modified residue" description="4-aspartylphosphate" evidence="3">
    <location>
        <position position="58"/>
    </location>
</feature>
<dbReference type="InterPro" id="IPR001789">
    <property type="entry name" value="Sig_transdc_resp-reg_receiver"/>
</dbReference>
<dbReference type="SMART" id="SM00448">
    <property type="entry name" value="REC"/>
    <property type="match status" value="1"/>
</dbReference>
<evidence type="ECO:0000256" key="1">
    <source>
        <dbReference type="ARBA" id="ARBA00022553"/>
    </source>
</evidence>
<dbReference type="KEGG" id="mpc:Mar181_2270"/>
<dbReference type="CDD" id="cd17535">
    <property type="entry name" value="REC_NarL-like"/>
    <property type="match status" value="1"/>
</dbReference>
<dbReference type="GO" id="GO:0000160">
    <property type="term" value="P:phosphorelay signal transduction system"/>
    <property type="evidence" value="ECO:0007669"/>
    <property type="project" value="InterPro"/>
</dbReference>
<evidence type="ECO:0000256" key="3">
    <source>
        <dbReference type="PROSITE-ProRule" id="PRU00169"/>
    </source>
</evidence>
<dbReference type="EMBL" id="CP002771">
    <property type="protein sequence ID" value="AEF55306.1"/>
    <property type="molecule type" value="Genomic_DNA"/>
</dbReference>
<feature type="domain" description="Response regulatory" evidence="5">
    <location>
        <begin position="6"/>
        <end position="123"/>
    </location>
</feature>
<dbReference type="Pfam" id="PF00196">
    <property type="entry name" value="GerE"/>
    <property type="match status" value="1"/>
</dbReference>
<dbReference type="InterPro" id="IPR011006">
    <property type="entry name" value="CheY-like_superfamily"/>
</dbReference>
<dbReference type="CDD" id="cd06170">
    <property type="entry name" value="LuxR_C_like"/>
    <property type="match status" value="1"/>
</dbReference>
<accession>F6CUY0</accession>
<dbReference type="Proteomes" id="UP000009230">
    <property type="component" value="Chromosome"/>
</dbReference>
<evidence type="ECO:0000259" key="4">
    <source>
        <dbReference type="PROSITE" id="PS50043"/>
    </source>
</evidence>
<evidence type="ECO:0000256" key="2">
    <source>
        <dbReference type="ARBA" id="ARBA00023125"/>
    </source>
</evidence>
<dbReference type="GO" id="GO:0006355">
    <property type="term" value="P:regulation of DNA-templated transcription"/>
    <property type="evidence" value="ECO:0007669"/>
    <property type="project" value="InterPro"/>
</dbReference>
<dbReference type="SMART" id="SM00421">
    <property type="entry name" value="HTH_LUXR"/>
    <property type="match status" value="1"/>
</dbReference>
<proteinExistence type="predicted"/>
<dbReference type="OrthoDB" id="9814495at2"/>
<dbReference type="InterPro" id="IPR058245">
    <property type="entry name" value="NreC/VraR/RcsB-like_REC"/>
</dbReference>
<keyword evidence="1 3" id="KW-0597">Phosphoprotein</keyword>
<keyword evidence="7" id="KW-1185">Reference proteome</keyword>
<dbReference type="AlphaFoldDB" id="F6CUY0"/>
<dbReference type="Pfam" id="PF00072">
    <property type="entry name" value="Response_reg"/>
    <property type="match status" value="1"/>
</dbReference>
<dbReference type="PRINTS" id="PR00038">
    <property type="entry name" value="HTHLUXR"/>
</dbReference>
<dbReference type="Gene3D" id="3.40.50.2300">
    <property type="match status" value="1"/>
</dbReference>
<sequence>MPQGEKVLIAEDHELYRDGLTLLIKELLDDVHVCSTADYPSTLQCLSEIRDISLLLLDICMPGSRNLDGLKTIRQRYPTLIIVVISTLDFGASIRQMIDLGANGFIAKSTSKNVMKQAISDILNGEIVVISEKEGSDLIYLSVKQRATLKCLAEGLSNKEIASRLGISPLTAKEYVSSVLERLNAKNRTQAVLFAQRQGLLLDHYM</sequence>
<dbReference type="InterPro" id="IPR051015">
    <property type="entry name" value="EvgA-like"/>
</dbReference>
<gene>
    <name evidence="6" type="ordered locus">Mar181_2270</name>
</gene>
<dbReference type="InterPro" id="IPR000792">
    <property type="entry name" value="Tscrpt_reg_LuxR_C"/>
</dbReference>
<dbReference type="RefSeq" id="WP_013796781.1">
    <property type="nucleotide sequence ID" value="NC_015559.1"/>
</dbReference>
<dbReference type="PANTHER" id="PTHR45566">
    <property type="entry name" value="HTH-TYPE TRANSCRIPTIONAL REGULATOR YHJB-RELATED"/>
    <property type="match status" value="1"/>
</dbReference>
<dbReference type="PROSITE" id="PS50043">
    <property type="entry name" value="HTH_LUXR_2"/>
    <property type="match status" value="1"/>
</dbReference>